<evidence type="ECO:0000313" key="11">
    <source>
        <dbReference type="Proteomes" id="UP000644756"/>
    </source>
</evidence>
<dbReference type="EMBL" id="BMGR01000011">
    <property type="protein sequence ID" value="GGG13996.1"/>
    <property type="molecule type" value="Genomic_DNA"/>
</dbReference>
<evidence type="ECO:0000256" key="5">
    <source>
        <dbReference type="ARBA" id="ARBA00023004"/>
    </source>
</evidence>
<dbReference type="Gene3D" id="1.10.760.10">
    <property type="entry name" value="Cytochrome c-like domain"/>
    <property type="match status" value="1"/>
</dbReference>
<reference evidence="10" key="2">
    <citation type="submission" date="2020-09" db="EMBL/GenBank/DDBJ databases">
        <authorList>
            <person name="Sun Q."/>
            <person name="Zhou Y."/>
        </authorList>
    </citation>
    <scope>NUCLEOTIDE SEQUENCE</scope>
    <source>
        <strain evidence="10">CGMCC 1.12987</strain>
    </source>
</reference>
<protein>
    <submittedName>
        <fullName evidence="10">Cytochrome c</fullName>
    </submittedName>
</protein>
<comment type="PTM">
    <text evidence="6">Binds 1 heme c group covalently per subunit.</text>
</comment>
<keyword evidence="2 6" id="KW-0349">Heme</keyword>
<dbReference type="InterPro" id="IPR012218">
    <property type="entry name" value="Cyt_c_BACSU-c550-type"/>
</dbReference>
<keyword evidence="4" id="KW-0249">Electron transport</keyword>
<feature type="binding site" description="covalent" evidence="6">
    <location>
        <position position="54"/>
    </location>
    <ligand>
        <name>heme c</name>
        <dbReference type="ChEBI" id="CHEBI:61717"/>
    </ligand>
</feature>
<dbReference type="GO" id="GO:0005506">
    <property type="term" value="F:iron ion binding"/>
    <property type="evidence" value="ECO:0007669"/>
    <property type="project" value="InterPro"/>
</dbReference>
<keyword evidence="11" id="KW-1185">Reference proteome</keyword>
<proteinExistence type="predicted"/>
<keyword evidence="3 7" id="KW-0479">Metal-binding</keyword>
<evidence type="ECO:0000256" key="6">
    <source>
        <dbReference type="PIRSR" id="PIRSR000025-1"/>
    </source>
</evidence>
<reference evidence="10" key="1">
    <citation type="journal article" date="2014" name="Int. J. Syst. Evol. Microbiol.">
        <title>Complete genome sequence of Corynebacterium casei LMG S-19264T (=DSM 44701T), isolated from a smear-ripened cheese.</title>
        <authorList>
            <consortium name="US DOE Joint Genome Institute (JGI-PGF)"/>
            <person name="Walter F."/>
            <person name="Albersmeier A."/>
            <person name="Kalinowski J."/>
            <person name="Ruckert C."/>
        </authorList>
    </citation>
    <scope>NUCLEOTIDE SEQUENCE</scope>
    <source>
        <strain evidence="10">CGMCC 1.12987</strain>
    </source>
</reference>
<feature type="binding site" description="axial binding residue" evidence="7">
    <location>
        <position position="58"/>
    </location>
    <ligand>
        <name>heme c</name>
        <dbReference type="ChEBI" id="CHEBI:61717"/>
    </ligand>
    <ligandPart>
        <name>Fe</name>
        <dbReference type="ChEBI" id="CHEBI:18248"/>
    </ligandPart>
</feature>
<dbReference type="SUPFAM" id="SSF46626">
    <property type="entry name" value="Cytochrome c"/>
    <property type="match status" value="1"/>
</dbReference>
<keyword evidence="5 7" id="KW-0408">Iron</keyword>
<dbReference type="PRINTS" id="PR00605">
    <property type="entry name" value="CYTCHROMECIC"/>
</dbReference>
<dbReference type="PROSITE" id="PS51007">
    <property type="entry name" value="CYTC"/>
    <property type="match status" value="1"/>
</dbReference>
<evidence type="ECO:0000256" key="2">
    <source>
        <dbReference type="ARBA" id="ARBA00022617"/>
    </source>
</evidence>
<dbReference type="Pfam" id="PF13442">
    <property type="entry name" value="Cytochrome_CBB3"/>
    <property type="match status" value="1"/>
</dbReference>
<accession>A0A917LD27</accession>
<sequence length="116" mass="12368">MLNHMKQKAAIVMTAAMLLSGCGASTDKSEPQTGTDAVETGQFAAAQKIYKQNCMTCHGADLQGQRGPNLQKIGSSLNEEQIAGYISNGRGGMPPFKTVLTDEEIHELAAWLASKK</sequence>
<dbReference type="RefSeq" id="WP_188532232.1">
    <property type="nucleotide sequence ID" value="NZ_BMGR01000011.1"/>
</dbReference>
<feature type="binding site" description="covalent" evidence="6">
    <location>
        <position position="57"/>
    </location>
    <ligand>
        <name>heme c</name>
        <dbReference type="ChEBI" id="CHEBI:61717"/>
    </ligand>
</feature>
<dbReference type="AlphaFoldDB" id="A0A917LD27"/>
<organism evidence="10 11">
    <name type="scientific">Paenibacillus abyssi</name>
    <dbReference type="NCBI Taxonomy" id="1340531"/>
    <lineage>
        <taxon>Bacteria</taxon>
        <taxon>Bacillati</taxon>
        <taxon>Bacillota</taxon>
        <taxon>Bacilli</taxon>
        <taxon>Bacillales</taxon>
        <taxon>Paenibacillaceae</taxon>
        <taxon>Paenibacillus</taxon>
    </lineage>
</organism>
<feature type="signal peptide" evidence="8">
    <location>
        <begin position="1"/>
        <end position="24"/>
    </location>
</feature>
<keyword evidence="8" id="KW-0732">Signal</keyword>
<evidence type="ECO:0000256" key="3">
    <source>
        <dbReference type="ARBA" id="ARBA00022723"/>
    </source>
</evidence>
<evidence type="ECO:0000256" key="7">
    <source>
        <dbReference type="PIRSR" id="PIRSR000025-2"/>
    </source>
</evidence>
<evidence type="ECO:0000259" key="9">
    <source>
        <dbReference type="PROSITE" id="PS51007"/>
    </source>
</evidence>
<dbReference type="PANTHER" id="PTHR37823:SF4">
    <property type="entry name" value="MENAQUINOL-CYTOCHROME C REDUCTASE CYTOCHROME B_C SUBUNIT"/>
    <property type="match status" value="1"/>
</dbReference>
<dbReference type="InterPro" id="IPR051811">
    <property type="entry name" value="Cytochrome_c550/c551-like"/>
</dbReference>
<dbReference type="PROSITE" id="PS51257">
    <property type="entry name" value="PROKAR_LIPOPROTEIN"/>
    <property type="match status" value="1"/>
</dbReference>
<dbReference type="GO" id="GO:0009055">
    <property type="term" value="F:electron transfer activity"/>
    <property type="evidence" value="ECO:0007669"/>
    <property type="project" value="InterPro"/>
</dbReference>
<name>A0A917LD27_9BACL</name>
<evidence type="ECO:0000313" key="10">
    <source>
        <dbReference type="EMBL" id="GGG13996.1"/>
    </source>
</evidence>
<dbReference type="GO" id="GO:0016020">
    <property type="term" value="C:membrane"/>
    <property type="evidence" value="ECO:0007669"/>
    <property type="project" value="InterPro"/>
</dbReference>
<feature type="chain" id="PRO_5038700600" evidence="8">
    <location>
        <begin position="25"/>
        <end position="116"/>
    </location>
</feature>
<dbReference type="Proteomes" id="UP000644756">
    <property type="component" value="Unassembled WGS sequence"/>
</dbReference>
<keyword evidence="1" id="KW-0813">Transport</keyword>
<feature type="domain" description="Cytochrome c" evidence="9">
    <location>
        <begin position="41"/>
        <end position="116"/>
    </location>
</feature>
<gene>
    <name evidence="10" type="primary">cccA</name>
    <name evidence="10" type="ORF">GCM10010916_33620</name>
</gene>
<evidence type="ECO:0000256" key="4">
    <source>
        <dbReference type="ARBA" id="ARBA00022982"/>
    </source>
</evidence>
<comment type="caution">
    <text evidence="10">The sequence shown here is derived from an EMBL/GenBank/DDBJ whole genome shotgun (WGS) entry which is preliminary data.</text>
</comment>
<dbReference type="GO" id="GO:0020037">
    <property type="term" value="F:heme binding"/>
    <property type="evidence" value="ECO:0007669"/>
    <property type="project" value="InterPro"/>
</dbReference>
<evidence type="ECO:0000256" key="8">
    <source>
        <dbReference type="SAM" id="SignalP"/>
    </source>
</evidence>
<dbReference type="InterPro" id="IPR036909">
    <property type="entry name" value="Cyt_c-like_dom_sf"/>
</dbReference>
<dbReference type="InterPro" id="IPR008168">
    <property type="entry name" value="Cyt_C_IC"/>
</dbReference>
<feature type="binding site" description="axial binding residue" evidence="7">
    <location>
        <position position="93"/>
    </location>
    <ligand>
        <name>heme c</name>
        <dbReference type="ChEBI" id="CHEBI:61717"/>
    </ligand>
    <ligandPart>
        <name>Fe</name>
        <dbReference type="ChEBI" id="CHEBI:18248"/>
    </ligandPart>
</feature>
<dbReference type="PIRSF" id="PIRSF000025">
    <property type="entry name" value="Cytc_Bsub_c550"/>
    <property type="match status" value="1"/>
</dbReference>
<dbReference type="PANTHER" id="PTHR37823">
    <property type="entry name" value="CYTOCHROME C-553-LIKE"/>
    <property type="match status" value="1"/>
</dbReference>
<dbReference type="InterPro" id="IPR009056">
    <property type="entry name" value="Cyt_c-like_dom"/>
</dbReference>
<evidence type="ECO:0000256" key="1">
    <source>
        <dbReference type="ARBA" id="ARBA00022448"/>
    </source>
</evidence>